<organism evidence="1 2">
    <name type="scientific">Actinomadura vinacea</name>
    <dbReference type="NCBI Taxonomy" id="115336"/>
    <lineage>
        <taxon>Bacteria</taxon>
        <taxon>Bacillati</taxon>
        <taxon>Actinomycetota</taxon>
        <taxon>Actinomycetes</taxon>
        <taxon>Streptosporangiales</taxon>
        <taxon>Thermomonosporaceae</taxon>
        <taxon>Actinomadura</taxon>
    </lineage>
</organism>
<evidence type="ECO:0000313" key="2">
    <source>
        <dbReference type="Proteomes" id="UP001501231"/>
    </source>
</evidence>
<gene>
    <name evidence="1" type="ORF">GCM10010191_14530</name>
</gene>
<protein>
    <submittedName>
        <fullName evidence="1">Uncharacterized protein</fullName>
    </submittedName>
</protein>
<dbReference type="Proteomes" id="UP001501231">
    <property type="component" value="Unassembled WGS sequence"/>
</dbReference>
<accession>A0ABN3IMI0</accession>
<evidence type="ECO:0000313" key="1">
    <source>
        <dbReference type="EMBL" id="GAA2407311.1"/>
    </source>
</evidence>
<reference evidence="1 2" key="1">
    <citation type="journal article" date="2019" name="Int. J. Syst. Evol. Microbiol.">
        <title>The Global Catalogue of Microorganisms (GCM) 10K type strain sequencing project: providing services to taxonomists for standard genome sequencing and annotation.</title>
        <authorList>
            <consortium name="The Broad Institute Genomics Platform"/>
            <consortium name="The Broad Institute Genome Sequencing Center for Infectious Disease"/>
            <person name="Wu L."/>
            <person name="Ma J."/>
        </authorList>
    </citation>
    <scope>NUCLEOTIDE SEQUENCE [LARGE SCALE GENOMIC DNA]</scope>
    <source>
        <strain evidence="1 2">JCM 3325</strain>
    </source>
</reference>
<sequence>MIFGGRPSGAGLGGVQEPGFGLAHCWSDSTPVSCARIVGASSPDDCPRTVGQAPAPTPITPAATVATTGIFPSISRALRPPRARTGPGPIQGCRIG</sequence>
<proteinExistence type="predicted"/>
<dbReference type="EMBL" id="BAAARW010000005">
    <property type="protein sequence ID" value="GAA2407311.1"/>
    <property type="molecule type" value="Genomic_DNA"/>
</dbReference>
<keyword evidence="2" id="KW-1185">Reference proteome</keyword>
<comment type="caution">
    <text evidence="1">The sequence shown here is derived from an EMBL/GenBank/DDBJ whole genome shotgun (WGS) entry which is preliminary data.</text>
</comment>
<name>A0ABN3IMI0_9ACTN</name>